<dbReference type="Gene3D" id="2.60.120.920">
    <property type="match status" value="1"/>
</dbReference>
<sequence>MTKSDGTLHFFINGINVGKKINNVPILLYGVVDVFGRAGGVTITGGGEKQNNSKDLMDTAFVINRMSTAVNFLKERRYRDSYLLVVGELAKYILQPYEEAQNQELRQKYGDHLSNGNALYSLATFLSRLLSEDIASRGCWLGSALFSVYFGTFQLLVQSRQGKAC</sequence>
<feature type="domain" description="NHR" evidence="1">
    <location>
        <begin position="1"/>
        <end position="46"/>
    </location>
</feature>
<gene>
    <name evidence="2" type="ORF">PEVE_00027405</name>
</gene>
<protein>
    <recommendedName>
        <fullName evidence="1">NHR domain-containing protein</fullName>
    </recommendedName>
</protein>
<organism evidence="2 3">
    <name type="scientific">Porites evermanni</name>
    <dbReference type="NCBI Taxonomy" id="104178"/>
    <lineage>
        <taxon>Eukaryota</taxon>
        <taxon>Metazoa</taxon>
        <taxon>Cnidaria</taxon>
        <taxon>Anthozoa</taxon>
        <taxon>Hexacorallia</taxon>
        <taxon>Scleractinia</taxon>
        <taxon>Fungiina</taxon>
        <taxon>Poritidae</taxon>
        <taxon>Porites</taxon>
    </lineage>
</organism>
<accession>A0ABN8SVA2</accession>
<evidence type="ECO:0000313" key="2">
    <source>
        <dbReference type="EMBL" id="CAH3194236.1"/>
    </source>
</evidence>
<keyword evidence="3" id="KW-1185">Reference proteome</keyword>
<proteinExistence type="predicted"/>
<dbReference type="EMBL" id="CALNXI010003761">
    <property type="protein sequence ID" value="CAH3194236.1"/>
    <property type="molecule type" value="Genomic_DNA"/>
</dbReference>
<dbReference type="InterPro" id="IPR006573">
    <property type="entry name" value="NHR_dom"/>
</dbReference>
<name>A0ABN8SVA2_9CNID</name>
<dbReference type="Proteomes" id="UP001159427">
    <property type="component" value="Unassembled WGS sequence"/>
</dbReference>
<reference evidence="2 3" key="1">
    <citation type="submission" date="2022-05" db="EMBL/GenBank/DDBJ databases">
        <authorList>
            <consortium name="Genoscope - CEA"/>
            <person name="William W."/>
        </authorList>
    </citation>
    <scope>NUCLEOTIDE SEQUENCE [LARGE SCALE GENOMIC DNA]</scope>
</reference>
<evidence type="ECO:0000259" key="1">
    <source>
        <dbReference type="PROSITE" id="PS51065"/>
    </source>
</evidence>
<evidence type="ECO:0000313" key="3">
    <source>
        <dbReference type="Proteomes" id="UP001159427"/>
    </source>
</evidence>
<dbReference type="PROSITE" id="PS51065">
    <property type="entry name" value="NHR"/>
    <property type="match status" value="1"/>
</dbReference>
<dbReference type="InterPro" id="IPR043136">
    <property type="entry name" value="B30.2/SPRY_sf"/>
</dbReference>
<comment type="caution">
    <text evidence="2">The sequence shown here is derived from an EMBL/GenBank/DDBJ whole genome shotgun (WGS) entry which is preliminary data.</text>
</comment>